<dbReference type="GO" id="GO:0000981">
    <property type="term" value="F:DNA-binding transcription factor activity, RNA polymerase II-specific"/>
    <property type="evidence" value="ECO:0007669"/>
    <property type="project" value="TreeGrafter"/>
</dbReference>
<keyword evidence="2" id="KW-0238">DNA-binding</keyword>
<dbReference type="InterPro" id="IPR007219">
    <property type="entry name" value="XnlR_reg_dom"/>
</dbReference>
<dbReference type="PANTHER" id="PTHR47424:SF3">
    <property type="entry name" value="REGULATORY PROTEIN GAL4"/>
    <property type="match status" value="1"/>
</dbReference>
<feature type="compositionally biased region" description="Low complexity" evidence="5">
    <location>
        <begin position="666"/>
        <end position="678"/>
    </location>
</feature>
<evidence type="ECO:0000256" key="4">
    <source>
        <dbReference type="ARBA" id="ARBA00023242"/>
    </source>
</evidence>
<dbReference type="GO" id="GO:0005634">
    <property type="term" value="C:nucleus"/>
    <property type="evidence" value="ECO:0007669"/>
    <property type="project" value="TreeGrafter"/>
</dbReference>
<name>A0A3E2H3Z7_SCYLI</name>
<keyword evidence="3" id="KW-0804">Transcription</keyword>
<comment type="caution">
    <text evidence="7">The sequence shown here is derived from an EMBL/GenBank/DDBJ whole genome shotgun (WGS) entry which is preliminary data.</text>
</comment>
<feature type="region of interest" description="Disordered" evidence="5">
    <location>
        <begin position="162"/>
        <end position="196"/>
    </location>
</feature>
<dbReference type="Pfam" id="PF04082">
    <property type="entry name" value="Fungal_trans"/>
    <property type="match status" value="2"/>
</dbReference>
<feature type="compositionally biased region" description="Basic and acidic residues" evidence="5">
    <location>
        <begin position="10"/>
        <end position="21"/>
    </location>
</feature>
<evidence type="ECO:0000256" key="3">
    <source>
        <dbReference type="ARBA" id="ARBA00023163"/>
    </source>
</evidence>
<feature type="non-terminal residue" evidence="7">
    <location>
        <position position="751"/>
    </location>
</feature>
<evidence type="ECO:0000259" key="6">
    <source>
        <dbReference type="SMART" id="SM00906"/>
    </source>
</evidence>
<gene>
    <name evidence="7" type="ORF">B7463_g8226</name>
</gene>
<accession>A0A3E2H3Z7</accession>
<dbReference type="STRING" id="5539.A0A3E2H3Z7"/>
<evidence type="ECO:0000256" key="1">
    <source>
        <dbReference type="ARBA" id="ARBA00023015"/>
    </source>
</evidence>
<dbReference type="PANTHER" id="PTHR47424">
    <property type="entry name" value="REGULATORY PROTEIN GAL4"/>
    <property type="match status" value="1"/>
</dbReference>
<feature type="region of interest" description="Disordered" evidence="5">
    <location>
        <begin position="649"/>
        <end position="689"/>
    </location>
</feature>
<feature type="region of interest" description="Disordered" evidence="5">
    <location>
        <begin position="1"/>
        <end position="35"/>
    </location>
</feature>
<evidence type="ECO:0000256" key="5">
    <source>
        <dbReference type="SAM" id="MobiDB-lite"/>
    </source>
</evidence>
<proteinExistence type="predicted"/>
<keyword evidence="4" id="KW-0539">Nucleus</keyword>
<dbReference type="AlphaFoldDB" id="A0A3E2H3Z7"/>
<protein>
    <recommendedName>
        <fullName evidence="6">Xylanolytic transcriptional activator regulatory domain-containing protein</fullName>
    </recommendedName>
</protein>
<sequence length="751" mass="83700">MGCRNSNRPRSADCHPGEHARAVGRARTGVTDSGRNAGRALVGVGNAHILPSWLRSSLLRSRYFQAGEIRGDQTDNRYYRLKSYMNKKLQAVTEEEEKNAQQPAVHSPTFHAVVVPHTPAAGLDALIRASNLSDATPVPTSTVPVPPAAHLSPLSVAHTIEYGSSPSQSQNDAVPGPQRDNSDFPPVARSPETEGYFGPSSTFNFVSKVLPEGSHHTSDVQRDYNNKRMGPVWAGQESPFPYAQIILGQGNDERTTSHELPERSMADSLLDAYFNCVHRLYPFVHESTFRNEYERLWQPSTPQVAKLNPEWLAMLNMTFAYGCEFCDSIDREQVLPMASVFVSRGTLELCECWNLVGVMIRTAVSIGLHLPVTNEQSRDAVQREMVKRVWCGCYVIDRTLSMKFGRPPSIQMLNVHEMPLPLEVDDMYITRETLVPRQPAGRPSLTRFFIQTIKLTEIIDYIIKELYNSHAPKPNACQELDPVMRAANQYRVLGTTPSLDARLLSWWNLGPKHLREEPEIPDGIDFQRQRNVIYISQQVIEDPFQHSIAIASSKACILAAKQTVRLIHSQYHRQLLNSITYNLHYVFTAMGILLTLETMDEARLEALDETSYREVLDLGMEFLLATSNLSKLAGRYVAMLQKLRSSGHVLSKSSRGPGGIDMGLMSDSNPDPGSGSSSEIPNPVTMTASGTTTTTSLWMGQTLQAPVAGVSLDMNSQQNLDMDLLDIDFNDFLYGTGLPRDFITGQWSAFE</sequence>
<dbReference type="GO" id="GO:0000435">
    <property type="term" value="P:positive regulation of transcription from RNA polymerase II promoter by galactose"/>
    <property type="evidence" value="ECO:0007669"/>
    <property type="project" value="TreeGrafter"/>
</dbReference>
<dbReference type="EMBL" id="NCSJ02000175">
    <property type="protein sequence ID" value="RFU28114.1"/>
    <property type="molecule type" value="Genomic_DNA"/>
</dbReference>
<feature type="domain" description="Xylanolytic transcriptional activator regulatory" evidence="6">
    <location>
        <begin position="352"/>
        <end position="425"/>
    </location>
</feature>
<keyword evidence="8" id="KW-1185">Reference proteome</keyword>
<feature type="non-terminal residue" evidence="7">
    <location>
        <position position="1"/>
    </location>
</feature>
<dbReference type="Proteomes" id="UP000258309">
    <property type="component" value="Unassembled WGS sequence"/>
</dbReference>
<dbReference type="GO" id="GO:0000978">
    <property type="term" value="F:RNA polymerase II cis-regulatory region sequence-specific DNA binding"/>
    <property type="evidence" value="ECO:0007669"/>
    <property type="project" value="TreeGrafter"/>
</dbReference>
<evidence type="ECO:0000256" key="2">
    <source>
        <dbReference type="ARBA" id="ARBA00023125"/>
    </source>
</evidence>
<evidence type="ECO:0000313" key="7">
    <source>
        <dbReference type="EMBL" id="RFU28114.1"/>
    </source>
</evidence>
<organism evidence="7 8">
    <name type="scientific">Scytalidium lignicola</name>
    <name type="common">Hyphomycete</name>
    <dbReference type="NCBI Taxonomy" id="5539"/>
    <lineage>
        <taxon>Eukaryota</taxon>
        <taxon>Fungi</taxon>
        <taxon>Dikarya</taxon>
        <taxon>Ascomycota</taxon>
        <taxon>Pezizomycotina</taxon>
        <taxon>Leotiomycetes</taxon>
        <taxon>Leotiomycetes incertae sedis</taxon>
        <taxon>Scytalidium</taxon>
    </lineage>
</organism>
<dbReference type="CDD" id="cd12148">
    <property type="entry name" value="fungal_TF_MHR"/>
    <property type="match status" value="1"/>
</dbReference>
<dbReference type="GO" id="GO:0008270">
    <property type="term" value="F:zinc ion binding"/>
    <property type="evidence" value="ECO:0007669"/>
    <property type="project" value="InterPro"/>
</dbReference>
<dbReference type="SMART" id="SM00906">
    <property type="entry name" value="Fungal_trans"/>
    <property type="match status" value="1"/>
</dbReference>
<dbReference type="InterPro" id="IPR051127">
    <property type="entry name" value="Fungal_SecMet_Regulators"/>
</dbReference>
<evidence type="ECO:0000313" key="8">
    <source>
        <dbReference type="Proteomes" id="UP000258309"/>
    </source>
</evidence>
<dbReference type="OrthoDB" id="3364175at2759"/>
<feature type="compositionally biased region" description="Polar residues" evidence="5">
    <location>
        <begin position="162"/>
        <end position="172"/>
    </location>
</feature>
<keyword evidence="1" id="KW-0805">Transcription regulation</keyword>
<dbReference type="GO" id="GO:0006351">
    <property type="term" value="P:DNA-templated transcription"/>
    <property type="evidence" value="ECO:0007669"/>
    <property type="project" value="InterPro"/>
</dbReference>
<reference evidence="7 8" key="1">
    <citation type="submission" date="2018-05" db="EMBL/GenBank/DDBJ databases">
        <title>Draft genome sequence of Scytalidium lignicola DSM 105466, a ubiquitous saprotrophic fungus.</title>
        <authorList>
            <person name="Buettner E."/>
            <person name="Gebauer A.M."/>
            <person name="Hofrichter M."/>
            <person name="Liers C."/>
            <person name="Kellner H."/>
        </authorList>
    </citation>
    <scope>NUCLEOTIDE SEQUENCE [LARGE SCALE GENOMIC DNA]</scope>
    <source>
        <strain evidence="7 8">DSM 105466</strain>
    </source>
</reference>